<proteinExistence type="predicted"/>
<sequence length="127" mass="14466">MHISSPLLTIRENFDYLEVLCSFKSSGHDTKVDLNHVIRGYMGMRWTDICHHPMTDEMPLDKKRFMITSVASPAVRGLYGVVMARWNPVAQFFCCDCYYQAVLVKDRCLNCAAEGLKPSEKVVFIVG</sequence>
<reference evidence="1" key="1">
    <citation type="submission" date="2023-03" db="EMBL/GenBank/DDBJ databases">
        <title>Complete genome of Cladonia borealis.</title>
        <authorList>
            <person name="Park H."/>
        </authorList>
    </citation>
    <scope>NUCLEOTIDE SEQUENCE</scope>
    <source>
        <strain evidence="1">ANT050790</strain>
    </source>
</reference>
<organism evidence="1 2">
    <name type="scientific">Cladonia borealis</name>
    <dbReference type="NCBI Taxonomy" id="184061"/>
    <lineage>
        <taxon>Eukaryota</taxon>
        <taxon>Fungi</taxon>
        <taxon>Dikarya</taxon>
        <taxon>Ascomycota</taxon>
        <taxon>Pezizomycotina</taxon>
        <taxon>Lecanoromycetes</taxon>
        <taxon>OSLEUM clade</taxon>
        <taxon>Lecanoromycetidae</taxon>
        <taxon>Lecanorales</taxon>
        <taxon>Lecanorineae</taxon>
        <taxon>Cladoniaceae</taxon>
        <taxon>Cladonia</taxon>
    </lineage>
</organism>
<comment type="caution">
    <text evidence="1">The sequence shown here is derived from an EMBL/GenBank/DDBJ whole genome shotgun (WGS) entry which is preliminary data.</text>
</comment>
<keyword evidence="2" id="KW-1185">Reference proteome</keyword>
<protein>
    <submittedName>
        <fullName evidence="1">Uncharacterized protein</fullName>
    </submittedName>
</protein>
<name>A0AA39UXK8_9LECA</name>
<dbReference type="Proteomes" id="UP001166286">
    <property type="component" value="Unassembled WGS sequence"/>
</dbReference>
<dbReference type="EMBL" id="JAFEKC020000022">
    <property type="protein sequence ID" value="KAK0507733.1"/>
    <property type="molecule type" value="Genomic_DNA"/>
</dbReference>
<accession>A0AA39UXK8</accession>
<evidence type="ECO:0000313" key="1">
    <source>
        <dbReference type="EMBL" id="KAK0507733.1"/>
    </source>
</evidence>
<dbReference type="AlphaFoldDB" id="A0AA39UXK8"/>
<evidence type="ECO:0000313" key="2">
    <source>
        <dbReference type="Proteomes" id="UP001166286"/>
    </source>
</evidence>
<gene>
    <name evidence="1" type="ORF">JMJ35_009622</name>
</gene>